<dbReference type="RefSeq" id="XP_070867085.1">
    <property type="nucleotide sequence ID" value="XM_071009560.1"/>
</dbReference>
<feature type="region of interest" description="Disordered" evidence="3">
    <location>
        <begin position="166"/>
        <end position="235"/>
    </location>
</feature>
<accession>A0ABR4DDC9</accession>
<feature type="region of interest" description="Disordered" evidence="3">
    <location>
        <begin position="311"/>
        <end position="333"/>
    </location>
</feature>
<dbReference type="GeneID" id="98124204"/>
<evidence type="ECO:0000313" key="6">
    <source>
        <dbReference type="EMBL" id="KAL2268361.1"/>
    </source>
</evidence>
<comment type="similarity">
    <text evidence="1">Belongs to the RMI1 family.</text>
</comment>
<dbReference type="Proteomes" id="UP001600064">
    <property type="component" value="Unassembled WGS sequence"/>
</dbReference>
<evidence type="ECO:0000259" key="4">
    <source>
        <dbReference type="Pfam" id="PF08585"/>
    </source>
</evidence>
<feature type="region of interest" description="Disordered" evidence="3">
    <location>
        <begin position="91"/>
        <end position="123"/>
    </location>
</feature>
<evidence type="ECO:0000256" key="1">
    <source>
        <dbReference type="ARBA" id="ARBA00006395"/>
    </source>
</evidence>
<feature type="compositionally biased region" description="Gly residues" evidence="3">
    <location>
        <begin position="102"/>
        <end position="120"/>
    </location>
</feature>
<dbReference type="Pfam" id="PF21000">
    <property type="entry name" value="RMI1_N_N"/>
    <property type="match status" value="1"/>
</dbReference>
<evidence type="ECO:0000256" key="3">
    <source>
        <dbReference type="SAM" id="MobiDB-lite"/>
    </source>
</evidence>
<dbReference type="Pfam" id="PF08585">
    <property type="entry name" value="RMI1_N_C"/>
    <property type="match status" value="1"/>
</dbReference>
<feature type="domain" description="RMI1 N-terminal" evidence="5">
    <location>
        <begin position="26"/>
        <end position="71"/>
    </location>
</feature>
<organism evidence="6 7">
    <name type="scientific">Remersonia thermophila</name>
    <dbReference type="NCBI Taxonomy" id="72144"/>
    <lineage>
        <taxon>Eukaryota</taxon>
        <taxon>Fungi</taxon>
        <taxon>Dikarya</taxon>
        <taxon>Ascomycota</taxon>
        <taxon>Pezizomycotina</taxon>
        <taxon>Sordariomycetes</taxon>
        <taxon>Sordariomycetidae</taxon>
        <taxon>Sordariales</taxon>
        <taxon>Sordariales incertae sedis</taxon>
        <taxon>Remersonia</taxon>
    </lineage>
</organism>
<keyword evidence="7" id="KW-1185">Reference proteome</keyword>
<dbReference type="InterPro" id="IPR013894">
    <property type="entry name" value="RMI1_OB"/>
</dbReference>
<evidence type="ECO:0000313" key="7">
    <source>
        <dbReference type="Proteomes" id="UP001600064"/>
    </source>
</evidence>
<feature type="domain" description="RecQ mediated genome instability protein 1 OB-fold" evidence="4">
    <location>
        <begin position="125"/>
        <end position="305"/>
    </location>
</feature>
<comment type="caution">
    <text evidence="6">The sequence shown here is derived from an EMBL/GenBank/DDBJ whole genome shotgun (WGS) entry which is preliminary data.</text>
</comment>
<feature type="compositionally biased region" description="Low complexity" evidence="3">
    <location>
        <begin position="219"/>
        <end position="231"/>
    </location>
</feature>
<proteinExistence type="inferred from homology"/>
<feature type="compositionally biased region" description="Gly residues" evidence="3">
    <location>
        <begin position="194"/>
        <end position="210"/>
    </location>
</feature>
<evidence type="ECO:0000259" key="5">
    <source>
        <dbReference type="Pfam" id="PF21000"/>
    </source>
</evidence>
<name>A0ABR4DDC9_9PEZI</name>
<reference evidence="6 7" key="1">
    <citation type="journal article" date="2024" name="Commun. Biol.">
        <title>Comparative genomic analysis of thermophilic fungi reveals convergent evolutionary adaptations and gene losses.</title>
        <authorList>
            <person name="Steindorff A.S."/>
            <person name="Aguilar-Pontes M.V."/>
            <person name="Robinson A.J."/>
            <person name="Andreopoulos B."/>
            <person name="LaButti K."/>
            <person name="Kuo A."/>
            <person name="Mondo S."/>
            <person name="Riley R."/>
            <person name="Otillar R."/>
            <person name="Haridas S."/>
            <person name="Lipzen A."/>
            <person name="Grimwood J."/>
            <person name="Schmutz J."/>
            <person name="Clum A."/>
            <person name="Reid I.D."/>
            <person name="Moisan M.C."/>
            <person name="Butler G."/>
            <person name="Nguyen T.T.M."/>
            <person name="Dewar K."/>
            <person name="Conant G."/>
            <person name="Drula E."/>
            <person name="Henrissat B."/>
            <person name="Hansel C."/>
            <person name="Singer S."/>
            <person name="Hutchinson M.I."/>
            <person name="de Vries R.P."/>
            <person name="Natvig D.O."/>
            <person name="Powell A.J."/>
            <person name="Tsang A."/>
            <person name="Grigoriev I.V."/>
        </authorList>
    </citation>
    <scope>NUCLEOTIDE SEQUENCE [LARGE SCALE GENOMIC DNA]</scope>
    <source>
        <strain evidence="6 7">ATCC 22073</strain>
    </source>
</reference>
<dbReference type="Gene3D" id="2.40.50.770">
    <property type="entry name" value="RecQ-mediated genome instability protein Rmi1, C-terminal domain"/>
    <property type="match status" value="1"/>
</dbReference>
<protein>
    <recommendedName>
        <fullName evidence="2">RecQ-mediated genome instability protein 1</fullName>
    </recommendedName>
</protein>
<evidence type="ECO:0000256" key="2">
    <source>
        <dbReference type="ARBA" id="ARBA00018987"/>
    </source>
</evidence>
<dbReference type="InterPro" id="IPR049363">
    <property type="entry name" value="RMI1_N"/>
</dbReference>
<dbReference type="InterPro" id="IPR042470">
    <property type="entry name" value="RMI1_N_C_sf"/>
</dbReference>
<feature type="compositionally biased region" description="Gly residues" evidence="3">
    <location>
        <begin position="320"/>
        <end position="333"/>
    </location>
</feature>
<dbReference type="PANTHER" id="PTHR14790">
    <property type="entry name" value="RECQ-MEDIATED GENOME INSTABILITY PROTEIN 1 RMI1"/>
    <property type="match status" value="1"/>
</dbReference>
<sequence>MSQPPPHREKDAAMSSAIARQLQTSLSTTSTPLPSLAWLHSLLSTRSQPLPPLASLLATVRARLLAADLTSKNLLDDGYAQSHSFPPQLAQTQATAPAGAAGAAGSGRGRGGGGGAGTGGASRETRLSHDVIVQVLDIQDISRPRWEQVEQLEALARGEGTRGREVIRLPVGGGGEEDGEEEDGGGAVVVQDQGGRGGRGGGGGGGGQGANDGPPTSNAPAAPRQPGPRGATHSLLLQDPQGQTLRALELKPVPRLGLGSTHIGEKMLLKAGTPVARGVVLLDPASCVVLGGKVEAWHRAWAEGRLERLRRDAGAPPSSSGGGGMMTPAATGG</sequence>
<feature type="compositionally biased region" description="Acidic residues" evidence="3">
    <location>
        <begin position="175"/>
        <end position="184"/>
    </location>
</feature>
<dbReference type="PANTHER" id="PTHR14790:SF15">
    <property type="entry name" value="RECQ-MEDIATED GENOME INSTABILITY PROTEIN 1"/>
    <property type="match status" value="1"/>
</dbReference>
<gene>
    <name evidence="6" type="ORF">VTJ83DRAFT_3207</name>
</gene>
<dbReference type="EMBL" id="JAZGUE010000003">
    <property type="protein sequence ID" value="KAL2268361.1"/>
    <property type="molecule type" value="Genomic_DNA"/>
</dbReference>